<dbReference type="GO" id="GO:0022900">
    <property type="term" value="P:electron transport chain"/>
    <property type="evidence" value="ECO:0007669"/>
    <property type="project" value="InterPro"/>
</dbReference>
<evidence type="ECO:0000256" key="8">
    <source>
        <dbReference type="ARBA" id="ARBA00022982"/>
    </source>
</evidence>
<sequence>MNAFILQQLTLTFRPAKSESRGQRTIAEDHAMAGNHPGFGVVVKCITHEPGVAWMASQGGNLTVGGHLAARDPPDDLIHLLGEGKFGHKTHSARASRHGLEGPPQSTGCDSINGMNPQKVRNRYDAVIVGAGAAGLSTALGLYRALESDGNRNGSSPKVLVVSKLQPLRSHTGSAEGGIAASLGNQEKDDWHWHYYDTIKGSDWLADQDAVRILAEQAPGIVIQLEHDGVAFSRTEDGHIAQRKFGGHTADYGGHPVRRAAYAADRIGHQILHALWQQCLHLGVEFAEEWYVTDLVVDPPADEETGGHARGLIVLDTHAGKLQAIQADNIVLCTGGAGRLFHTTSNSWDLTGDGMALALQAGLQLEDVEFIQFHPTGLGHTGILLSEASRAEGGVLRNSQGRAFMQDYAPGHGDLAARDVVSRSIMAEIDAGRGVADPSDPDGPHDCVWLDMTGIDAQRMAALLPQVTETIHRYAHLDPTVDMVPVKPTAHYTMGGIPITDRGRVYRWQDGRRRVVDGLFAAGECSCVSVHGANRLGGNSLLDACLFGTRTGQTIAAAMSNADKPNDMTDTSPLAQALQRRQAFLDELLAGASSAEPSEPALADNQGEEPDTSDRSNLNNPYALMSRLGRLMEEAVAVRCDQSSIEKGLQGLDQLDADARQLRAHSGTAVLNQEVTAIMEVGNLLTLARAVLNASLQRQESRGALYRSDYPQRDDEHYLAHTMIDAEEDVSWQPVHIVDMPPKGRNY</sequence>
<dbReference type="InterPro" id="IPR037099">
    <property type="entry name" value="Fum_R/Succ_DH_flav-like_C_sf"/>
</dbReference>
<dbReference type="GO" id="GO:0050660">
    <property type="term" value="F:flavin adenine dinucleotide binding"/>
    <property type="evidence" value="ECO:0007669"/>
    <property type="project" value="InterPro"/>
</dbReference>
<evidence type="ECO:0000256" key="11">
    <source>
        <dbReference type="ARBA" id="ARBA00049220"/>
    </source>
</evidence>
<dbReference type="Gene3D" id="3.90.700.10">
    <property type="entry name" value="Succinate dehydrogenase/fumarate reductase flavoprotein, catalytic domain"/>
    <property type="match status" value="1"/>
</dbReference>
<dbReference type="InterPro" id="IPR003953">
    <property type="entry name" value="FAD-dep_OxRdtase_2_FAD-bd"/>
</dbReference>
<feature type="active site" description="Proton acceptor" evidence="12">
    <location>
        <position position="418"/>
    </location>
</feature>
<dbReference type="EC" id="1.3.5.1" evidence="4"/>
<dbReference type="Pfam" id="PF00890">
    <property type="entry name" value="FAD_binding_2"/>
    <property type="match status" value="1"/>
</dbReference>
<proteinExistence type="inferred from homology"/>
<dbReference type="NCBIfam" id="TIGR01812">
    <property type="entry name" value="sdhA_frdA_Gneg"/>
    <property type="match status" value="1"/>
</dbReference>
<dbReference type="PANTHER" id="PTHR11632:SF51">
    <property type="entry name" value="SUCCINATE DEHYDROGENASE [UBIQUINONE] FLAVOPROTEIN SUBUNIT, MITOCHONDRIAL"/>
    <property type="match status" value="1"/>
</dbReference>
<dbReference type="GO" id="GO:0005886">
    <property type="term" value="C:plasma membrane"/>
    <property type="evidence" value="ECO:0007669"/>
    <property type="project" value="TreeGrafter"/>
</dbReference>
<evidence type="ECO:0000256" key="4">
    <source>
        <dbReference type="ARBA" id="ARBA00012792"/>
    </source>
</evidence>
<dbReference type="SUPFAM" id="SSF46977">
    <property type="entry name" value="Succinate dehydrogenase/fumarate reductase flavoprotein C-terminal domain"/>
    <property type="match status" value="1"/>
</dbReference>
<evidence type="ECO:0000259" key="15">
    <source>
        <dbReference type="Pfam" id="PF02910"/>
    </source>
</evidence>
<evidence type="ECO:0000256" key="3">
    <source>
        <dbReference type="ARBA" id="ARBA00008040"/>
    </source>
</evidence>
<feature type="domain" description="FAD-dependent oxidoreductase 2 FAD-binding" evidence="14">
    <location>
        <begin position="125"/>
        <end position="541"/>
    </location>
</feature>
<dbReference type="PANTHER" id="PTHR11632">
    <property type="entry name" value="SUCCINATE DEHYDROGENASE 2 FLAVOPROTEIN SUBUNIT"/>
    <property type="match status" value="1"/>
</dbReference>
<protein>
    <recommendedName>
        <fullName evidence="4">succinate dehydrogenase</fullName>
        <ecNumber evidence="4">1.3.5.1</ecNumber>
    </recommendedName>
</protein>
<evidence type="ECO:0000256" key="5">
    <source>
        <dbReference type="ARBA" id="ARBA00022448"/>
    </source>
</evidence>
<dbReference type="SUPFAM" id="SSF56425">
    <property type="entry name" value="Succinate dehydrogenase/fumarate reductase flavoprotein, catalytic domain"/>
    <property type="match status" value="1"/>
</dbReference>
<comment type="subcellular location">
    <subcellularLocation>
        <location evidence="2">Membrane</location>
        <topology evidence="2">Peripheral membrane protein</topology>
    </subcellularLocation>
</comment>
<evidence type="ECO:0000256" key="1">
    <source>
        <dbReference type="ARBA" id="ARBA00001974"/>
    </source>
</evidence>
<dbReference type="Gene3D" id="1.20.58.100">
    <property type="entry name" value="Fumarate reductase/succinate dehydrogenase flavoprotein-like, C-terminal domain"/>
    <property type="match status" value="1"/>
</dbReference>
<reference evidence="16 17" key="1">
    <citation type="submission" date="2014-12" db="EMBL/GenBank/DDBJ databases">
        <title>Comparative genomics of the lactic acid bacteria isolated from the honey bee gut.</title>
        <authorList>
            <person name="Ellegaard K.M."/>
            <person name="Tamarit D."/>
            <person name="Javelind E."/>
            <person name="Olofsson T."/>
            <person name="Andersson S.G."/>
            <person name="Vasquez A."/>
        </authorList>
    </citation>
    <scope>NUCLEOTIDE SEQUENCE [LARGE SCALE GENOMIC DNA]</scope>
    <source>
        <strain evidence="16 17">Bin2</strain>
    </source>
</reference>
<evidence type="ECO:0000256" key="10">
    <source>
        <dbReference type="ARBA" id="ARBA00023136"/>
    </source>
</evidence>
<evidence type="ECO:0000256" key="12">
    <source>
        <dbReference type="PIRSR" id="PIRSR000171-1"/>
    </source>
</evidence>
<comment type="catalytic activity">
    <reaction evidence="11">
        <text>a quinone + succinate = fumarate + a quinol</text>
        <dbReference type="Rhea" id="RHEA:40523"/>
        <dbReference type="ChEBI" id="CHEBI:24646"/>
        <dbReference type="ChEBI" id="CHEBI:29806"/>
        <dbReference type="ChEBI" id="CHEBI:30031"/>
        <dbReference type="ChEBI" id="CHEBI:132124"/>
        <dbReference type="EC" id="1.3.5.1"/>
    </reaction>
</comment>
<dbReference type="PIRSF" id="PIRSF000171">
    <property type="entry name" value="SDHA_APRA_LASPO"/>
    <property type="match status" value="1"/>
</dbReference>
<evidence type="ECO:0000256" key="7">
    <source>
        <dbReference type="ARBA" id="ARBA00022827"/>
    </source>
</evidence>
<dbReference type="Pfam" id="PF02910">
    <property type="entry name" value="Succ_DH_flav_C"/>
    <property type="match status" value="1"/>
</dbReference>
<dbReference type="GO" id="GO:0009055">
    <property type="term" value="F:electron transfer activity"/>
    <property type="evidence" value="ECO:0007669"/>
    <property type="project" value="TreeGrafter"/>
</dbReference>
<dbReference type="PATRIC" id="fig|1684.4.peg.1047"/>
<dbReference type="InterPro" id="IPR027477">
    <property type="entry name" value="Succ_DH/fumarate_Rdtase_cat_sf"/>
</dbReference>
<dbReference type="SUPFAM" id="SSF51905">
    <property type="entry name" value="FAD/NAD(P)-binding domain"/>
    <property type="match status" value="1"/>
</dbReference>
<gene>
    <name evidence="16" type="ORF">JF69_09650</name>
</gene>
<name>A0A0F4KUH8_9BIFI</name>
<comment type="similarity">
    <text evidence="3">Belongs to the FAD-dependent oxidoreductase 2 family. FRD/SDH subfamily.</text>
</comment>
<dbReference type="AlphaFoldDB" id="A0A0F4KUH8"/>
<dbReference type="InterPro" id="IPR014006">
    <property type="entry name" value="Succ_Dhase_FrdA_Gneg"/>
</dbReference>
<comment type="caution">
    <text evidence="16">The sequence shown here is derived from an EMBL/GenBank/DDBJ whole genome shotgun (WGS) entry which is preliminary data.</text>
</comment>
<dbReference type="InterPro" id="IPR036188">
    <property type="entry name" value="FAD/NAD-bd_sf"/>
</dbReference>
<evidence type="ECO:0000259" key="14">
    <source>
        <dbReference type="Pfam" id="PF00890"/>
    </source>
</evidence>
<dbReference type="FunFam" id="3.90.700.10:FF:000005">
    <property type="entry name" value="Succinate dehydrogenase flavoprotein subunit"/>
    <property type="match status" value="1"/>
</dbReference>
<keyword evidence="10" id="KW-0472">Membrane</keyword>
<dbReference type="GO" id="GO:0008177">
    <property type="term" value="F:succinate dehydrogenase (quinone) activity"/>
    <property type="evidence" value="ECO:0007669"/>
    <property type="project" value="UniProtKB-EC"/>
</dbReference>
<keyword evidence="7" id="KW-0274">FAD</keyword>
<dbReference type="InterPro" id="IPR003952">
    <property type="entry name" value="FRD_SDH_FAD_BS"/>
</dbReference>
<evidence type="ECO:0000313" key="17">
    <source>
        <dbReference type="Proteomes" id="UP000033648"/>
    </source>
</evidence>
<evidence type="ECO:0000313" key="16">
    <source>
        <dbReference type="EMBL" id="KJY49659.1"/>
    </source>
</evidence>
<evidence type="ECO:0000256" key="2">
    <source>
        <dbReference type="ARBA" id="ARBA00004170"/>
    </source>
</evidence>
<evidence type="ECO:0000256" key="6">
    <source>
        <dbReference type="ARBA" id="ARBA00022630"/>
    </source>
</evidence>
<dbReference type="PROSITE" id="PS00504">
    <property type="entry name" value="FRD_SDH_FAD_BINDING"/>
    <property type="match status" value="1"/>
</dbReference>
<dbReference type="InterPro" id="IPR015939">
    <property type="entry name" value="Fum_Rdtase/Succ_DH_flav-like_C"/>
</dbReference>
<dbReference type="GO" id="GO:0033765">
    <property type="term" value="F:steroid dehydrogenase activity, acting on the CH-CH group of donors"/>
    <property type="evidence" value="ECO:0007669"/>
    <property type="project" value="UniProtKB-ARBA"/>
</dbReference>
<accession>A0A0F4KUH8</accession>
<organism evidence="16 17">
    <name type="scientific">Bifidobacterium asteroides</name>
    <dbReference type="NCBI Taxonomy" id="1684"/>
    <lineage>
        <taxon>Bacteria</taxon>
        <taxon>Bacillati</taxon>
        <taxon>Actinomycetota</taxon>
        <taxon>Actinomycetes</taxon>
        <taxon>Bifidobacteriales</taxon>
        <taxon>Bifidobacteriaceae</taxon>
        <taxon>Bifidobacterium</taxon>
    </lineage>
</organism>
<feature type="region of interest" description="Disordered" evidence="13">
    <location>
        <begin position="594"/>
        <end position="620"/>
    </location>
</feature>
<dbReference type="InterPro" id="IPR030664">
    <property type="entry name" value="SdhA/FrdA/AprA"/>
</dbReference>
<comment type="cofactor">
    <cofactor evidence="1">
        <name>FAD</name>
        <dbReference type="ChEBI" id="CHEBI:57692"/>
    </cofactor>
</comment>
<keyword evidence="9" id="KW-0560">Oxidoreductase</keyword>
<feature type="domain" description="Fumarate reductase/succinate dehydrogenase flavoprotein-like C-terminal" evidence="15">
    <location>
        <begin position="627"/>
        <end position="747"/>
    </location>
</feature>
<evidence type="ECO:0000256" key="9">
    <source>
        <dbReference type="ARBA" id="ARBA00023002"/>
    </source>
</evidence>
<keyword evidence="8" id="KW-0249">Electron transport</keyword>
<dbReference type="GO" id="GO:0009061">
    <property type="term" value="P:anaerobic respiration"/>
    <property type="evidence" value="ECO:0007669"/>
    <property type="project" value="TreeGrafter"/>
</dbReference>
<keyword evidence="5" id="KW-0813">Transport</keyword>
<feature type="compositionally biased region" description="Low complexity" evidence="13">
    <location>
        <begin position="594"/>
        <end position="603"/>
    </location>
</feature>
<evidence type="ECO:0000256" key="13">
    <source>
        <dbReference type="SAM" id="MobiDB-lite"/>
    </source>
</evidence>
<dbReference type="Gene3D" id="3.50.50.60">
    <property type="entry name" value="FAD/NAD(P)-binding domain"/>
    <property type="match status" value="1"/>
</dbReference>
<dbReference type="EMBL" id="JWME01000011">
    <property type="protein sequence ID" value="KJY49659.1"/>
    <property type="molecule type" value="Genomic_DNA"/>
</dbReference>
<dbReference type="Proteomes" id="UP000033648">
    <property type="component" value="Unassembled WGS sequence"/>
</dbReference>
<keyword evidence="6" id="KW-0285">Flavoprotein</keyword>